<dbReference type="EMBL" id="JAIWQS010000006">
    <property type="protein sequence ID" value="KAJ8761864.1"/>
    <property type="molecule type" value="Genomic_DNA"/>
</dbReference>
<feature type="compositionally biased region" description="Low complexity" evidence="1">
    <location>
        <begin position="16"/>
        <end position="27"/>
    </location>
</feature>
<feature type="compositionally biased region" description="Polar residues" evidence="1">
    <location>
        <begin position="124"/>
        <end position="138"/>
    </location>
</feature>
<comment type="caution">
    <text evidence="2">The sequence shown here is derived from an EMBL/GenBank/DDBJ whole genome shotgun (WGS) entry which is preliminary data.</text>
</comment>
<proteinExistence type="predicted"/>
<sequence length="255" mass="25340">MAKKKPKGFVVKVAEEASSPSSSQPSEEAPPPATSSVGVKLMTSRAPAGPKKSGASLKTGKGVLNEILMEQVSASSSEDGSEAEAADGETQATSESEASDGEQQDAASLPSPPTGPVMGLGVSNGVSGAPTTVGSGPPSSALAEEGTMAIPSTECPPQAHATLQVVLSTESPNRANDTPQVVAPSQALVPPAASSQAPTLNKSKGITGPTSGLQGGDKGHAKSISSGLPRVLLGVQLRSDGVLRPSVFLARAVFL</sequence>
<feature type="region of interest" description="Disordered" evidence="1">
    <location>
        <begin position="172"/>
        <end position="223"/>
    </location>
</feature>
<feature type="compositionally biased region" description="Polar residues" evidence="1">
    <location>
        <begin position="193"/>
        <end position="212"/>
    </location>
</feature>
<evidence type="ECO:0000313" key="3">
    <source>
        <dbReference type="Proteomes" id="UP001159364"/>
    </source>
</evidence>
<evidence type="ECO:0000256" key="1">
    <source>
        <dbReference type="SAM" id="MobiDB-lite"/>
    </source>
</evidence>
<protein>
    <submittedName>
        <fullName evidence="2">Uncharacterized protein</fullName>
    </submittedName>
</protein>
<accession>A0AAV8T701</accession>
<reference evidence="2 3" key="1">
    <citation type="submission" date="2021-09" db="EMBL/GenBank/DDBJ databases">
        <title>Genomic insights and catalytic innovation underlie evolution of tropane alkaloids biosynthesis.</title>
        <authorList>
            <person name="Wang Y.-J."/>
            <person name="Tian T."/>
            <person name="Huang J.-P."/>
            <person name="Huang S.-X."/>
        </authorList>
    </citation>
    <scope>NUCLEOTIDE SEQUENCE [LARGE SCALE GENOMIC DNA]</scope>
    <source>
        <strain evidence="2">KIB-2018</strain>
        <tissue evidence="2">Leaf</tissue>
    </source>
</reference>
<dbReference type="Proteomes" id="UP001159364">
    <property type="component" value="Linkage Group LG06"/>
</dbReference>
<dbReference type="AlphaFoldDB" id="A0AAV8T701"/>
<gene>
    <name evidence="2" type="ORF">K2173_005575</name>
</gene>
<keyword evidence="3" id="KW-1185">Reference proteome</keyword>
<organism evidence="2 3">
    <name type="scientific">Erythroxylum novogranatense</name>
    <dbReference type="NCBI Taxonomy" id="1862640"/>
    <lineage>
        <taxon>Eukaryota</taxon>
        <taxon>Viridiplantae</taxon>
        <taxon>Streptophyta</taxon>
        <taxon>Embryophyta</taxon>
        <taxon>Tracheophyta</taxon>
        <taxon>Spermatophyta</taxon>
        <taxon>Magnoliopsida</taxon>
        <taxon>eudicotyledons</taxon>
        <taxon>Gunneridae</taxon>
        <taxon>Pentapetalae</taxon>
        <taxon>rosids</taxon>
        <taxon>fabids</taxon>
        <taxon>Malpighiales</taxon>
        <taxon>Erythroxylaceae</taxon>
        <taxon>Erythroxylum</taxon>
    </lineage>
</organism>
<feature type="region of interest" description="Disordered" evidence="1">
    <location>
        <begin position="1"/>
        <end position="144"/>
    </location>
</feature>
<name>A0AAV8T701_9ROSI</name>
<evidence type="ECO:0000313" key="2">
    <source>
        <dbReference type="EMBL" id="KAJ8761864.1"/>
    </source>
</evidence>